<dbReference type="InterPro" id="IPR001296">
    <property type="entry name" value="Glyco_trans_1"/>
</dbReference>
<reference evidence="3 4" key="1">
    <citation type="submission" date="2024-09" db="EMBL/GenBank/DDBJ databases">
        <title>Paenibacillus zeirhizospherea sp. nov., isolated from surface of the maize (Zea mays) roots in a horticulture field, Hungary.</title>
        <authorList>
            <person name="Marton D."/>
            <person name="Farkas M."/>
            <person name="Bedics A."/>
            <person name="Toth E."/>
            <person name="Tancsics A."/>
            <person name="Boka K."/>
            <person name="Marati G."/>
            <person name="Kriszt B."/>
            <person name="Cserhati M."/>
        </authorList>
    </citation>
    <scope>NUCLEOTIDE SEQUENCE [LARGE SCALE GENOMIC DNA]</scope>
    <source>
        <strain evidence="3 4">JCM 18446</strain>
    </source>
</reference>
<feature type="domain" description="Glycosyl transferase family 1" evidence="1">
    <location>
        <begin position="161"/>
        <end position="307"/>
    </location>
</feature>
<dbReference type="InterPro" id="IPR028098">
    <property type="entry name" value="Glyco_trans_4-like_N"/>
</dbReference>
<organism evidence="3 4">
    <name type="scientific">Paenibacillus medicaginis</name>
    <dbReference type="NCBI Taxonomy" id="1470560"/>
    <lineage>
        <taxon>Bacteria</taxon>
        <taxon>Bacillati</taxon>
        <taxon>Bacillota</taxon>
        <taxon>Bacilli</taxon>
        <taxon>Bacillales</taxon>
        <taxon>Paenibacillaceae</taxon>
        <taxon>Paenibacillus</taxon>
    </lineage>
</organism>
<dbReference type="CDD" id="cd03811">
    <property type="entry name" value="GT4_GT28_WabH-like"/>
    <property type="match status" value="1"/>
</dbReference>
<gene>
    <name evidence="3" type="ORF">ACE5LO_14470</name>
</gene>
<dbReference type="PANTHER" id="PTHR12526">
    <property type="entry name" value="GLYCOSYLTRANSFERASE"/>
    <property type="match status" value="1"/>
</dbReference>
<dbReference type="Pfam" id="PF13439">
    <property type="entry name" value="Glyco_transf_4"/>
    <property type="match status" value="1"/>
</dbReference>
<dbReference type="PANTHER" id="PTHR12526:SF630">
    <property type="entry name" value="GLYCOSYLTRANSFERASE"/>
    <property type="match status" value="1"/>
</dbReference>
<dbReference type="EMBL" id="JBHIRY010000013">
    <property type="protein sequence ID" value="MFB5761598.1"/>
    <property type="molecule type" value="Genomic_DNA"/>
</dbReference>
<name>A0ABV5C265_9BACL</name>
<dbReference type="EC" id="2.4.-.-" evidence="3"/>
<protein>
    <submittedName>
        <fullName evidence="3">Glycosyltransferase</fullName>
        <ecNumber evidence="3">2.4.-.-</ecNumber>
    </submittedName>
</protein>
<keyword evidence="4" id="KW-1185">Reference proteome</keyword>
<sequence>METVLSTIIDGLSKRGHECIVIFSYRNDCANISWINDLHNCYVRYASNTENPNIVQEVLAFQCLLQVLLPPDIIYTLNSRGTAVARLAANMMKPRPFIISQVHFSLDKISVEFLRLADAHLAISTGIEAQLRNVVGNTKIALLPNPIEDPQGFIIERPPIKTFAYVGRISNVQKRLDILFNSLSTFKNMNWVLKIIGDDTSVPYRNDAVMLKELAEELGISNKIEWLGYHKNPWKVLNQASILLLTSDYEGFGLVLAEALARGLPVISSDCPVGPRDIVQHGVNGWLFEPGNVRSLVLLLEGILSETVSLPSPLICRESIKKFSKESIIQKLEEILIYHVQNRQTEGALYNGLSEKGKIFDDVERGV</sequence>
<dbReference type="Pfam" id="PF00534">
    <property type="entry name" value="Glycos_transf_1"/>
    <property type="match status" value="1"/>
</dbReference>
<comment type="caution">
    <text evidence="3">The sequence shown here is derived from an EMBL/GenBank/DDBJ whole genome shotgun (WGS) entry which is preliminary data.</text>
</comment>
<dbReference type="Proteomes" id="UP001580430">
    <property type="component" value="Unassembled WGS sequence"/>
</dbReference>
<dbReference type="Gene3D" id="3.40.50.2000">
    <property type="entry name" value="Glycogen Phosphorylase B"/>
    <property type="match status" value="2"/>
</dbReference>
<evidence type="ECO:0000259" key="1">
    <source>
        <dbReference type="Pfam" id="PF00534"/>
    </source>
</evidence>
<dbReference type="SUPFAM" id="SSF53756">
    <property type="entry name" value="UDP-Glycosyltransferase/glycogen phosphorylase"/>
    <property type="match status" value="1"/>
</dbReference>
<keyword evidence="3" id="KW-0808">Transferase</keyword>
<evidence type="ECO:0000259" key="2">
    <source>
        <dbReference type="Pfam" id="PF13439"/>
    </source>
</evidence>
<feature type="domain" description="Glycosyltransferase subfamily 4-like N-terminal" evidence="2">
    <location>
        <begin position="1"/>
        <end position="148"/>
    </location>
</feature>
<evidence type="ECO:0000313" key="4">
    <source>
        <dbReference type="Proteomes" id="UP001580430"/>
    </source>
</evidence>
<dbReference type="GO" id="GO:0016757">
    <property type="term" value="F:glycosyltransferase activity"/>
    <property type="evidence" value="ECO:0007669"/>
    <property type="project" value="UniProtKB-KW"/>
</dbReference>
<proteinExistence type="predicted"/>
<accession>A0ABV5C265</accession>
<evidence type="ECO:0000313" key="3">
    <source>
        <dbReference type="EMBL" id="MFB5761598.1"/>
    </source>
</evidence>
<keyword evidence="3" id="KW-0328">Glycosyltransferase</keyword>
<dbReference type="RefSeq" id="WP_375520739.1">
    <property type="nucleotide sequence ID" value="NZ_JBHIRY010000013.1"/>
</dbReference>